<reference evidence="2" key="1">
    <citation type="submission" date="2022-04" db="EMBL/GenBank/DDBJ databases">
        <title>Carnegiea gigantea Genome sequencing and assembly v2.</title>
        <authorList>
            <person name="Copetti D."/>
            <person name="Sanderson M.J."/>
            <person name="Burquez A."/>
            <person name="Wojciechowski M.F."/>
        </authorList>
    </citation>
    <scope>NUCLEOTIDE SEQUENCE</scope>
    <source>
        <strain evidence="2">SGP5-SGP5p</strain>
        <tissue evidence="2">Aerial part</tissue>
    </source>
</reference>
<gene>
    <name evidence="2" type="ORF">Cgig2_009922</name>
</gene>
<dbReference type="EMBL" id="JAKOGI010000349">
    <property type="protein sequence ID" value="KAJ8436357.1"/>
    <property type="molecule type" value="Genomic_DNA"/>
</dbReference>
<keyword evidence="3" id="KW-1185">Reference proteome</keyword>
<protein>
    <submittedName>
        <fullName evidence="2">Uncharacterized protein</fullName>
    </submittedName>
</protein>
<evidence type="ECO:0000313" key="2">
    <source>
        <dbReference type="EMBL" id="KAJ8436357.1"/>
    </source>
</evidence>
<feature type="compositionally biased region" description="Polar residues" evidence="1">
    <location>
        <begin position="252"/>
        <end position="276"/>
    </location>
</feature>
<name>A0A9Q1K493_9CARY</name>
<organism evidence="2 3">
    <name type="scientific">Carnegiea gigantea</name>
    <dbReference type="NCBI Taxonomy" id="171969"/>
    <lineage>
        <taxon>Eukaryota</taxon>
        <taxon>Viridiplantae</taxon>
        <taxon>Streptophyta</taxon>
        <taxon>Embryophyta</taxon>
        <taxon>Tracheophyta</taxon>
        <taxon>Spermatophyta</taxon>
        <taxon>Magnoliopsida</taxon>
        <taxon>eudicotyledons</taxon>
        <taxon>Gunneridae</taxon>
        <taxon>Pentapetalae</taxon>
        <taxon>Caryophyllales</taxon>
        <taxon>Cactineae</taxon>
        <taxon>Cactaceae</taxon>
        <taxon>Cactoideae</taxon>
        <taxon>Echinocereeae</taxon>
        <taxon>Carnegiea</taxon>
    </lineage>
</organism>
<proteinExistence type="predicted"/>
<feature type="region of interest" description="Disordered" evidence="1">
    <location>
        <begin position="242"/>
        <end position="279"/>
    </location>
</feature>
<evidence type="ECO:0000256" key="1">
    <source>
        <dbReference type="SAM" id="MobiDB-lite"/>
    </source>
</evidence>
<accession>A0A9Q1K493</accession>
<sequence>MRLAKLEELSEEEPTVEARSLKTLTPLKLHGTKFNTMSLGGLLRRIFAEFFFMGSIQILGLRHAQLDMFVDSSILQGNLRRIPIGSINRRKRRKGPILMGMPHLLNWRGAIEDDNVSTVLKTRCENESQQRPPIVGRSYRDMVNQNNPHPNFNLRMNTVWEAHGDNGDLGVSVDDMSEEDDPTSPTICLTAKEKRRIHPPWKYALIIKMFDMRIDLNIETDERIGTNFEILLIEEHILEESASSHDKENFPNRFNSQNPSDRNQSLDNQGTDNSKGMGQAHMQKIGPYMTTSLHAPPLDQGVLCQGITLERHLQAQIISYQERLAPLGLIVGLSEVNPNYREEELGRRHSTMNSTNFSQGHNHSNGEAITTFAHCEDPHDKGQPQFVPEH</sequence>
<dbReference type="Proteomes" id="UP001153076">
    <property type="component" value="Unassembled WGS sequence"/>
</dbReference>
<comment type="caution">
    <text evidence="2">The sequence shown here is derived from an EMBL/GenBank/DDBJ whole genome shotgun (WGS) entry which is preliminary data.</text>
</comment>
<evidence type="ECO:0000313" key="3">
    <source>
        <dbReference type="Proteomes" id="UP001153076"/>
    </source>
</evidence>
<dbReference type="AlphaFoldDB" id="A0A9Q1K493"/>